<accession>A0AAE1FWM2</accession>
<protein>
    <submittedName>
        <fullName evidence="2">Uncharacterized protein</fullName>
    </submittedName>
</protein>
<organism evidence="2 3">
    <name type="scientific">Petrolisthes cinctipes</name>
    <name type="common">Flat porcelain crab</name>
    <dbReference type="NCBI Taxonomy" id="88211"/>
    <lineage>
        <taxon>Eukaryota</taxon>
        <taxon>Metazoa</taxon>
        <taxon>Ecdysozoa</taxon>
        <taxon>Arthropoda</taxon>
        <taxon>Crustacea</taxon>
        <taxon>Multicrustacea</taxon>
        <taxon>Malacostraca</taxon>
        <taxon>Eumalacostraca</taxon>
        <taxon>Eucarida</taxon>
        <taxon>Decapoda</taxon>
        <taxon>Pleocyemata</taxon>
        <taxon>Anomura</taxon>
        <taxon>Galatheoidea</taxon>
        <taxon>Porcellanidae</taxon>
        <taxon>Petrolisthes</taxon>
    </lineage>
</organism>
<gene>
    <name evidence="2" type="ORF">Pcinc_014428</name>
</gene>
<reference evidence="2" key="1">
    <citation type="submission" date="2023-10" db="EMBL/GenBank/DDBJ databases">
        <title>Genome assemblies of two species of porcelain crab, Petrolisthes cinctipes and Petrolisthes manimaculis (Anomura: Porcellanidae).</title>
        <authorList>
            <person name="Angst P."/>
        </authorList>
    </citation>
    <scope>NUCLEOTIDE SEQUENCE</scope>
    <source>
        <strain evidence="2">PB745_01</strain>
        <tissue evidence="2">Gill</tissue>
    </source>
</reference>
<keyword evidence="3" id="KW-1185">Reference proteome</keyword>
<evidence type="ECO:0000313" key="3">
    <source>
        <dbReference type="Proteomes" id="UP001286313"/>
    </source>
</evidence>
<dbReference type="Proteomes" id="UP001286313">
    <property type="component" value="Unassembled WGS sequence"/>
</dbReference>
<dbReference type="AlphaFoldDB" id="A0AAE1FWM2"/>
<feature type="region of interest" description="Disordered" evidence="1">
    <location>
        <begin position="89"/>
        <end position="122"/>
    </location>
</feature>
<feature type="region of interest" description="Disordered" evidence="1">
    <location>
        <begin position="1"/>
        <end position="21"/>
    </location>
</feature>
<comment type="caution">
    <text evidence="2">The sequence shown here is derived from an EMBL/GenBank/DDBJ whole genome shotgun (WGS) entry which is preliminary data.</text>
</comment>
<dbReference type="EMBL" id="JAWQEG010001253">
    <property type="protein sequence ID" value="KAK3881141.1"/>
    <property type="molecule type" value="Genomic_DNA"/>
</dbReference>
<name>A0AAE1FWM2_PETCI</name>
<evidence type="ECO:0000313" key="2">
    <source>
        <dbReference type="EMBL" id="KAK3881141.1"/>
    </source>
</evidence>
<evidence type="ECO:0000256" key="1">
    <source>
        <dbReference type="SAM" id="MobiDB-lite"/>
    </source>
</evidence>
<sequence length="122" mass="13204">MEGGGRAKARERESVVGGGRGDLGRWEEYCCARTWCCGREREHLRKSHMSSHNGTLTVSSSLARYLLLPPLPPQPHVLLLLLLLSSTSSSVPSTTTSSSVPSTTKATRTPLPPSTITNYSHT</sequence>
<feature type="compositionally biased region" description="Low complexity" evidence="1">
    <location>
        <begin position="89"/>
        <end position="104"/>
    </location>
</feature>
<proteinExistence type="predicted"/>